<keyword evidence="4" id="KW-1185">Reference proteome</keyword>
<sequence>MAVQPRSGPVFTAPATGQVLATVATASGEGFDPLVARARTAQRDWARLPYVERSQVFLRAAALTEVGAEP</sequence>
<evidence type="ECO:0000259" key="2">
    <source>
        <dbReference type="Pfam" id="PF00171"/>
    </source>
</evidence>
<evidence type="ECO:0000313" key="3">
    <source>
        <dbReference type="EMBL" id="OIJ64952.1"/>
    </source>
</evidence>
<dbReference type="AlphaFoldDB" id="A0A1J4NRL0"/>
<evidence type="ECO:0000313" key="4">
    <source>
        <dbReference type="Proteomes" id="UP000034196"/>
    </source>
</evidence>
<dbReference type="Proteomes" id="UP000034196">
    <property type="component" value="Unassembled WGS sequence"/>
</dbReference>
<keyword evidence="1" id="KW-0560">Oxidoreductase</keyword>
<evidence type="ECO:0000256" key="1">
    <source>
        <dbReference type="ARBA" id="ARBA00023002"/>
    </source>
</evidence>
<gene>
    <name evidence="3" type="ORF">WN71_026040</name>
</gene>
<proteinExistence type="predicted"/>
<dbReference type="Gene3D" id="3.40.605.10">
    <property type="entry name" value="Aldehyde Dehydrogenase, Chain A, domain 1"/>
    <property type="match status" value="1"/>
</dbReference>
<reference evidence="3" key="1">
    <citation type="submission" date="2016-10" db="EMBL/GenBank/DDBJ databases">
        <title>Genome sequence of Streptomyces mangrovisoli MUSC 149.</title>
        <authorList>
            <person name="Lee L.-H."/>
            <person name="Ser H.-L."/>
        </authorList>
    </citation>
    <scope>NUCLEOTIDE SEQUENCE [LARGE SCALE GENOMIC DNA]</scope>
    <source>
        <strain evidence="3">MUSC 149</strain>
    </source>
</reference>
<dbReference type="InterPro" id="IPR016161">
    <property type="entry name" value="Ald_DH/histidinol_DH"/>
</dbReference>
<dbReference type="InterPro" id="IPR015590">
    <property type="entry name" value="Aldehyde_DH_dom"/>
</dbReference>
<dbReference type="InterPro" id="IPR016162">
    <property type="entry name" value="Ald_DH_N"/>
</dbReference>
<organism evidence="3 4">
    <name type="scientific">Streptomyces mangrovisoli</name>
    <dbReference type="NCBI Taxonomy" id="1428628"/>
    <lineage>
        <taxon>Bacteria</taxon>
        <taxon>Bacillati</taxon>
        <taxon>Actinomycetota</taxon>
        <taxon>Actinomycetes</taxon>
        <taxon>Kitasatosporales</taxon>
        <taxon>Streptomycetaceae</taxon>
        <taxon>Streptomyces</taxon>
    </lineage>
</organism>
<feature type="domain" description="Aldehyde dehydrogenase" evidence="2">
    <location>
        <begin position="12"/>
        <end position="65"/>
    </location>
</feature>
<dbReference type="GO" id="GO:0016491">
    <property type="term" value="F:oxidoreductase activity"/>
    <property type="evidence" value="ECO:0007669"/>
    <property type="project" value="UniProtKB-KW"/>
</dbReference>
<protein>
    <recommendedName>
        <fullName evidence="2">Aldehyde dehydrogenase domain-containing protein</fullName>
    </recommendedName>
</protein>
<accession>A0A1J4NRL0</accession>
<comment type="caution">
    <text evidence="3">The sequence shown here is derived from an EMBL/GenBank/DDBJ whole genome shotgun (WGS) entry which is preliminary data.</text>
</comment>
<dbReference type="SUPFAM" id="SSF53720">
    <property type="entry name" value="ALDH-like"/>
    <property type="match status" value="1"/>
</dbReference>
<dbReference type="STRING" id="1428628.WN71_026040"/>
<dbReference type="Pfam" id="PF00171">
    <property type="entry name" value="Aldedh"/>
    <property type="match status" value="1"/>
</dbReference>
<name>A0A1J4NRL0_9ACTN</name>
<dbReference type="EMBL" id="LAVA02000067">
    <property type="protein sequence ID" value="OIJ64952.1"/>
    <property type="molecule type" value="Genomic_DNA"/>
</dbReference>